<evidence type="ECO:0000313" key="11">
    <source>
        <dbReference type="EMBL" id="CAG2061605.1"/>
    </source>
</evidence>
<evidence type="ECO:0008006" key="13">
    <source>
        <dbReference type="Google" id="ProtNLM"/>
    </source>
</evidence>
<dbReference type="InterPro" id="IPR004117">
    <property type="entry name" value="7tm6_olfct_rcpt"/>
</dbReference>
<feature type="transmembrane region" description="Helical" evidence="10">
    <location>
        <begin position="338"/>
        <end position="357"/>
    </location>
</feature>
<keyword evidence="9" id="KW-0807">Transducer</keyword>
<keyword evidence="5" id="KW-0552">Olfaction</keyword>
<evidence type="ECO:0000256" key="4">
    <source>
        <dbReference type="ARBA" id="ARBA00022692"/>
    </source>
</evidence>
<evidence type="ECO:0000256" key="1">
    <source>
        <dbReference type="ARBA" id="ARBA00004651"/>
    </source>
</evidence>
<keyword evidence="6 10" id="KW-1133">Transmembrane helix</keyword>
<evidence type="ECO:0000313" key="12">
    <source>
        <dbReference type="Proteomes" id="UP001153148"/>
    </source>
</evidence>
<dbReference type="PANTHER" id="PTHR21137:SF35">
    <property type="entry name" value="ODORANT RECEPTOR 19A-RELATED"/>
    <property type="match status" value="1"/>
</dbReference>
<feature type="non-terminal residue" evidence="11">
    <location>
        <position position="362"/>
    </location>
</feature>
<keyword evidence="7 10" id="KW-0472">Membrane</keyword>
<reference evidence="11" key="1">
    <citation type="submission" date="2021-03" db="EMBL/GenBank/DDBJ databases">
        <authorList>
            <person name="Tran Van P."/>
        </authorList>
    </citation>
    <scope>NUCLEOTIDE SEQUENCE</scope>
</reference>
<gene>
    <name evidence="11" type="ORF">TPAB3V08_LOCUS8559</name>
</gene>
<evidence type="ECO:0000256" key="2">
    <source>
        <dbReference type="ARBA" id="ARBA00022475"/>
    </source>
</evidence>
<sequence>MVVEAKQRLDDNQENQCLDVILNLLYIAGLWHKQDTRLYFIYRCFIMFMYLHFFVLMGHVFLNEDIDGIIDNAGHLFTFIPTGCLIFSLLKQRDTYSQVIQHIQTTFSHEGADSKAKRAIIRSSIRREKELTKWYCTALTVAIGAYDVLPLTGLTFTTVGGTTYIHGSLPINTWSPFDRSIPLVFALEYVYQCCCASFIVFMTTACDLLSVLLIMYSAHQFEIINVAMESLVEGAAAEEGADTGKVLSLKMLRNKQGGGDYGKVEDVHEEQEDFIEDSQDKMMFYKGGDVQESDLWENNLKNSGTKLTKNMSELHKIVKFHQGLLTNVDKLRLLLEPVIFLHYLMSSAALCLVGYMFTTVGQ</sequence>
<dbReference type="PANTHER" id="PTHR21137">
    <property type="entry name" value="ODORANT RECEPTOR"/>
    <property type="match status" value="1"/>
</dbReference>
<evidence type="ECO:0000256" key="10">
    <source>
        <dbReference type="SAM" id="Phobius"/>
    </source>
</evidence>
<keyword evidence="4 10" id="KW-0812">Transmembrane</keyword>
<feature type="transmembrane region" description="Helical" evidence="10">
    <location>
        <begin position="189"/>
        <end position="216"/>
    </location>
</feature>
<evidence type="ECO:0000256" key="7">
    <source>
        <dbReference type="ARBA" id="ARBA00023136"/>
    </source>
</evidence>
<organism evidence="11 12">
    <name type="scientific">Timema podura</name>
    <name type="common">Walking stick</name>
    <dbReference type="NCBI Taxonomy" id="61482"/>
    <lineage>
        <taxon>Eukaryota</taxon>
        <taxon>Metazoa</taxon>
        <taxon>Ecdysozoa</taxon>
        <taxon>Arthropoda</taxon>
        <taxon>Hexapoda</taxon>
        <taxon>Insecta</taxon>
        <taxon>Pterygota</taxon>
        <taxon>Neoptera</taxon>
        <taxon>Polyneoptera</taxon>
        <taxon>Phasmatodea</taxon>
        <taxon>Timematodea</taxon>
        <taxon>Timematoidea</taxon>
        <taxon>Timematidae</taxon>
        <taxon>Timema</taxon>
    </lineage>
</organism>
<proteinExistence type="predicted"/>
<feature type="transmembrane region" description="Helical" evidence="10">
    <location>
        <begin position="131"/>
        <end position="149"/>
    </location>
</feature>
<evidence type="ECO:0000256" key="6">
    <source>
        <dbReference type="ARBA" id="ARBA00022989"/>
    </source>
</evidence>
<protein>
    <recommendedName>
        <fullName evidence="13">Odorant receptor</fullName>
    </recommendedName>
</protein>
<feature type="transmembrane region" description="Helical" evidence="10">
    <location>
        <begin position="40"/>
        <end position="61"/>
    </location>
</feature>
<dbReference type="Proteomes" id="UP001153148">
    <property type="component" value="Unassembled WGS sequence"/>
</dbReference>
<keyword evidence="3" id="KW-0716">Sensory transduction</keyword>
<evidence type="ECO:0000256" key="3">
    <source>
        <dbReference type="ARBA" id="ARBA00022606"/>
    </source>
</evidence>
<name>A0ABN7P0Z3_TIMPD</name>
<comment type="subcellular location">
    <subcellularLocation>
        <location evidence="1">Cell membrane</location>
        <topology evidence="1">Multi-pass membrane protein</topology>
    </subcellularLocation>
</comment>
<keyword evidence="8" id="KW-0675">Receptor</keyword>
<evidence type="ECO:0000256" key="8">
    <source>
        <dbReference type="ARBA" id="ARBA00023170"/>
    </source>
</evidence>
<feature type="transmembrane region" description="Helical" evidence="10">
    <location>
        <begin position="73"/>
        <end position="90"/>
    </location>
</feature>
<evidence type="ECO:0000256" key="9">
    <source>
        <dbReference type="ARBA" id="ARBA00023224"/>
    </source>
</evidence>
<keyword evidence="2" id="KW-1003">Cell membrane</keyword>
<dbReference type="EMBL" id="CAJPIN010016522">
    <property type="protein sequence ID" value="CAG2061605.1"/>
    <property type="molecule type" value="Genomic_DNA"/>
</dbReference>
<comment type="caution">
    <text evidence="11">The sequence shown here is derived from an EMBL/GenBank/DDBJ whole genome shotgun (WGS) entry which is preliminary data.</text>
</comment>
<dbReference type="Pfam" id="PF02949">
    <property type="entry name" value="7tm_6"/>
    <property type="match status" value="1"/>
</dbReference>
<evidence type="ECO:0000256" key="5">
    <source>
        <dbReference type="ARBA" id="ARBA00022725"/>
    </source>
</evidence>
<keyword evidence="12" id="KW-1185">Reference proteome</keyword>
<accession>A0ABN7P0Z3</accession>